<dbReference type="InterPro" id="IPR032710">
    <property type="entry name" value="NTF2-like_dom_sf"/>
</dbReference>
<feature type="domain" description="YchJ-like middle NTF2-like" evidence="1">
    <location>
        <begin position="28"/>
        <end position="127"/>
    </location>
</feature>
<dbReference type="PANTHER" id="PTHR33747">
    <property type="entry name" value="UPF0225 PROTEIN SCO1677"/>
    <property type="match status" value="1"/>
</dbReference>
<name>A0A0W0VE60_9GAMM</name>
<evidence type="ECO:0000313" key="2">
    <source>
        <dbReference type="EMBL" id="KTD18423.1"/>
    </source>
</evidence>
<dbReference type="Gene3D" id="3.10.450.50">
    <property type="match status" value="1"/>
</dbReference>
<dbReference type="InterPro" id="IPR004027">
    <property type="entry name" value="SEC_C_motif"/>
</dbReference>
<dbReference type="SUPFAM" id="SSF103642">
    <property type="entry name" value="Sec-C motif"/>
    <property type="match status" value="1"/>
</dbReference>
<proteinExistence type="predicted"/>
<dbReference type="EMBL" id="LNYJ01000011">
    <property type="protein sequence ID" value="KTD18423.1"/>
    <property type="molecule type" value="Genomic_DNA"/>
</dbReference>
<dbReference type="InterPro" id="IPR048469">
    <property type="entry name" value="YchJ-like_M"/>
</dbReference>
<dbReference type="AlphaFoldDB" id="A0A0W0VE60"/>
<evidence type="ECO:0000313" key="3">
    <source>
        <dbReference type="Proteomes" id="UP000055035"/>
    </source>
</evidence>
<keyword evidence="3" id="KW-1185">Reference proteome</keyword>
<comment type="caution">
    <text evidence="2">The sequence shown here is derived from an EMBL/GenBank/DDBJ whole genome shotgun (WGS) entry which is preliminary data.</text>
</comment>
<dbReference type="PATRIC" id="fig|456.5.peg.2924"/>
<dbReference type="SUPFAM" id="SSF54427">
    <property type="entry name" value="NTF2-like"/>
    <property type="match status" value="1"/>
</dbReference>
<dbReference type="PANTHER" id="PTHR33747:SF1">
    <property type="entry name" value="ADENYLATE CYCLASE-ASSOCIATED CAP C-TERMINAL DOMAIN-CONTAINING PROTEIN"/>
    <property type="match status" value="1"/>
</dbReference>
<organism evidence="2 3">
    <name type="scientific">Legionella jordanis</name>
    <dbReference type="NCBI Taxonomy" id="456"/>
    <lineage>
        <taxon>Bacteria</taxon>
        <taxon>Pseudomonadati</taxon>
        <taxon>Pseudomonadota</taxon>
        <taxon>Gammaproteobacteria</taxon>
        <taxon>Legionellales</taxon>
        <taxon>Legionellaceae</taxon>
        <taxon>Legionella</taxon>
    </lineage>
</organism>
<gene>
    <name evidence="2" type="ORF">Ljor_2729</name>
</gene>
<dbReference type="OrthoDB" id="21421at2"/>
<dbReference type="STRING" id="456.Ljor_2729"/>
<dbReference type="Proteomes" id="UP000055035">
    <property type="component" value="Unassembled WGS sequence"/>
</dbReference>
<sequence>MNLCPCGSKKNYDDCCGLYLTGKANAKTPEVLMRSRYTAYTRANIDYIKQTMRGSALQGFHEIEAATWARRVQWLDLKVIRSYLDPLDSNKGWVEFKARFKEGDQLESIHELSEFECQEGLWFYTSGQPGGKNLPRQPKTPRNAPCPCGSQKKFKNCCLLSGKFS</sequence>
<reference evidence="2 3" key="1">
    <citation type="submission" date="2015-11" db="EMBL/GenBank/DDBJ databases">
        <title>Genomic analysis of 38 Legionella species identifies large and diverse effector repertoires.</title>
        <authorList>
            <person name="Burstein D."/>
            <person name="Amaro F."/>
            <person name="Zusman T."/>
            <person name="Lifshitz Z."/>
            <person name="Cohen O."/>
            <person name="Gilbert J.A."/>
            <person name="Pupko T."/>
            <person name="Shuman H.A."/>
            <person name="Segal G."/>
        </authorList>
    </citation>
    <scope>NUCLEOTIDE SEQUENCE [LARGE SCALE GENOMIC DNA]</scope>
    <source>
        <strain evidence="2 3">BL-540</strain>
    </source>
</reference>
<dbReference type="RefSeq" id="WP_058472085.1">
    <property type="nucleotide sequence ID" value="NZ_CAAAIC010000005.1"/>
</dbReference>
<dbReference type="Pfam" id="PF17775">
    <property type="entry name" value="YchJ_M-like"/>
    <property type="match status" value="1"/>
</dbReference>
<dbReference type="Pfam" id="PF02810">
    <property type="entry name" value="SEC-C"/>
    <property type="match status" value="2"/>
</dbReference>
<protein>
    <submittedName>
        <fullName evidence="2">Putative SEC-C motif domain protein</fullName>
    </submittedName>
</protein>
<evidence type="ECO:0000259" key="1">
    <source>
        <dbReference type="Pfam" id="PF17775"/>
    </source>
</evidence>
<accession>A0A0W0VE60</accession>